<dbReference type="GeneID" id="5976785"/>
<evidence type="ECO:0000256" key="1">
    <source>
        <dbReference type="SAM" id="MobiDB-lite"/>
    </source>
</evidence>
<dbReference type="AlphaFoldDB" id="Q0UF73"/>
<dbReference type="InParanoid" id="Q0UF73"/>
<dbReference type="EMBL" id="CH445339">
    <property type="protein sequence ID" value="EAT82856.1"/>
    <property type="molecule type" value="Genomic_DNA"/>
</dbReference>
<protein>
    <recommendedName>
        <fullName evidence="4">Fungal N-terminal domain-containing protein</fullName>
    </recommendedName>
</protein>
<proteinExistence type="predicted"/>
<evidence type="ECO:0008006" key="4">
    <source>
        <dbReference type="Google" id="ProtNLM"/>
    </source>
</evidence>
<dbReference type="RefSeq" id="XP_001799880.1">
    <property type="nucleotide sequence ID" value="XM_001799828.1"/>
</dbReference>
<name>Q0UF73_PHANO</name>
<dbReference type="OMA" id="NAMQIND"/>
<feature type="region of interest" description="Disordered" evidence="1">
    <location>
        <begin position="210"/>
        <end position="238"/>
    </location>
</feature>
<dbReference type="Proteomes" id="UP000001055">
    <property type="component" value="Unassembled WGS sequence"/>
</dbReference>
<reference evidence="3" key="1">
    <citation type="journal article" date="2007" name="Plant Cell">
        <title>Dothideomycete-plant interactions illuminated by genome sequencing and EST analysis of the wheat pathogen Stagonospora nodorum.</title>
        <authorList>
            <person name="Hane J.K."/>
            <person name="Lowe R.G."/>
            <person name="Solomon P.S."/>
            <person name="Tan K.C."/>
            <person name="Schoch C.L."/>
            <person name="Spatafora J.W."/>
            <person name="Crous P.W."/>
            <person name="Kodira C."/>
            <person name="Birren B.W."/>
            <person name="Galagan J.E."/>
            <person name="Torriani S.F."/>
            <person name="McDonald B.A."/>
            <person name="Oliver R.P."/>
        </authorList>
    </citation>
    <scope>NUCLEOTIDE SEQUENCE [LARGE SCALE GENOMIC DNA]</scope>
    <source>
        <strain evidence="3">SN15 / ATCC MYA-4574 / FGSC 10173</strain>
    </source>
</reference>
<evidence type="ECO:0000313" key="3">
    <source>
        <dbReference type="Proteomes" id="UP000001055"/>
    </source>
</evidence>
<evidence type="ECO:0000313" key="2">
    <source>
        <dbReference type="EMBL" id="EAT82856.1"/>
    </source>
</evidence>
<gene>
    <name evidence="2" type="ORF">SNOG_09591</name>
</gene>
<sequence>MFASEISRDKSRPAEFLGVLSATAQLADQAIRVLGRIRKARQRIKALPGLLAQHESELKSVRSMIGIIEDVKDLQTANVCSEVLRLKEVGDKLIELLKEMEAPRKPVQQLAHQLTNGSLDESRLSGTMSELGQVKSMLLLRIQVANVGVMRDMQQGLVANTEVIARVDQFLRDEVGGCEGLRIARLLHGRRPSRLDDGTVQLTPADLRSLRNNANGEDSEDETLVDDSDSSTGSTTKKRVTTERIILRNMARDQALQINAPIGKDLWKAIDRIVIEHNTAEGEAVQVNYNNTLEDTIALITLKHKFKLEALKQTSSYGRRDSLMSPP</sequence>
<feature type="compositionally biased region" description="Acidic residues" evidence="1">
    <location>
        <begin position="217"/>
        <end position="229"/>
    </location>
</feature>
<dbReference type="eggNOG" id="ENOG502SRNU">
    <property type="taxonomic scope" value="Eukaryota"/>
</dbReference>
<dbReference type="VEuPathDB" id="FungiDB:JI435_095910"/>
<dbReference type="KEGG" id="pno:SNOG_09591"/>
<organism evidence="2 3">
    <name type="scientific">Phaeosphaeria nodorum (strain SN15 / ATCC MYA-4574 / FGSC 10173)</name>
    <name type="common">Glume blotch fungus</name>
    <name type="synonym">Parastagonospora nodorum</name>
    <dbReference type="NCBI Taxonomy" id="321614"/>
    <lineage>
        <taxon>Eukaryota</taxon>
        <taxon>Fungi</taxon>
        <taxon>Dikarya</taxon>
        <taxon>Ascomycota</taxon>
        <taxon>Pezizomycotina</taxon>
        <taxon>Dothideomycetes</taxon>
        <taxon>Pleosporomycetidae</taxon>
        <taxon>Pleosporales</taxon>
        <taxon>Pleosporineae</taxon>
        <taxon>Phaeosphaeriaceae</taxon>
        <taxon>Parastagonospora</taxon>
    </lineage>
</organism>
<accession>Q0UF73</accession>
<dbReference type="HOGENOM" id="CLU_056984_0_0_1"/>